<reference evidence="2 3" key="1">
    <citation type="journal article" date="2023" name="Sci. Data">
        <title>Genome assembly of the Korean intertidal mud-creeper Batillaria attramentaria.</title>
        <authorList>
            <person name="Patra A.K."/>
            <person name="Ho P.T."/>
            <person name="Jun S."/>
            <person name="Lee S.J."/>
            <person name="Kim Y."/>
            <person name="Won Y.J."/>
        </authorList>
    </citation>
    <scope>NUCLEOTIDE SEQUENCE [LARGE SCALE GENOMIC DNA]</scope>
    <source>
        <strain evidence="2">Wonlab-2016</strain>
    </source>
</reference>
<evidence type="ECO:0000313" key="3">
    <source>
        <dbReference type="Proteomes" id="UP001519460"/>
    </source>
</evidence>
<name>A0ABD0KS91_9CAEN</name>
<keyword evidence="3" id="KW-1185">Reference proteome</keyword>
<sequence length="90" mass="10239">MSTKNARGSTSVHHHPGPHRGYPTHFQPSLHDLHSQAPSRADKQYFDYMHGHREVYDGPATSQSDLTSDLESERIVRLAADRILKSLSRY</sequence>
<organism evidence="2 3">
    <name type="scientific">Batillaria attramentaria</name>
    <dbReference type="NCBI Taxonomy" id="370345"/>
    <lineage>
        <taxon>Eukaryota</taxon>
        <taxon>Metazoa</taxon>
        <taxon>Spiralia</taxon>
        <taxon>Lophotrochozoa</taxon>
        <taxon>Mollusca</taxon>
        <taxon>Gastropoda</taxon>
        <taxon>Caenogastropoda</taxon>
        <taxon>Sorbeoconcha</taxon>
        <taxon>Cerithioidea</taxon>
        <taxon>Batillariidae</taxon>
        <taxon>Batillaria</taxon>
    </lineage>
</organism>
<gene>
    <name evidence="2" type="ORF">BaRGS_00018941</name>
</gene>
<evidence type="ECO:0000313" key="2">
    <source>
        <dbReference type="EMBL" id="KAK7489759.1"/>
    </source>
</evidence>
<feature type="compositionally biased region" description="Polar residues" evidence="1">
    <location>
        <begin position="1"/>
        <end position="11"/>
    </location>
</feature>
<comment type="caution">
    <text evidence="2">The sequence shown here is derived from an EMBL/GenBank/DDBJ whole genome shotgun (WGS) entry which is preliminary data.</text>
</comment>
<dbReference type="EMBL" id="JACVVK020000134">
    <property type="protein sequence ID" value="KAK7489759.1"/>
    <property type="molecule type" value="Genomic_DNA"/>
</dbReference>
<protein>
    <submittedName>
        <fullName evidence="2">Uncharacterized protein</fullName>
    </submittedName>
</protein>
<dbReference type="Proteomes" id="UP001519460">
    <property type="component" value="Unassembled WGS sequence"/>
</dbReference>
<proteinExistence type="predicted"/>
<dbReference type="AlphaFoldDB" id="A0ABD0KS91"/>
<accession>A0ABD0KS91</accession>
<evidence type="ECO:0000256" key="1">
    <source>
        <dbReference type="SAM" id="MobiDB-lite"/>
    </source>
</evidence>
<feature type="region of interest" description="Disordered" evidence="1">
    <location>
        <begin position="1"/>
        <end position="44"/>
    </location>
</feature>